<feature type="transmembrane region" description="Helical" evidence="2">
    <location>
        <begin position="31"/>
        <end position="55"/>
    </location>
</feature>
<evidence type="ECO:0000256" key="2">
    <source>
        <dbReference type="SAM" id="Phobius"/>
    </source>
</evidence>
<reference evidence="3" key="1">
    <citation type="submission" date="2021-01" db="EMBL/GenBank/DDBJ databases">
        <authorList>
            <person name="Corre E."/>
            <person name="Pelletier E."/>
            <person name="Niang G."/>
            <person name="Scheremetjew M."/>
            <person name="Finn R."/>
            <person name="Kale V."/>
            <person name="Holt S."/>
            <person name="Cochrane G."/>
            <person name="Meng A."/>
            <person name="Brown T."/>
            <person name="Cohen L."/>
        </authorList>
    </citation>
    <scope>NUCLEOTIDE SEQUENCE</scope>
    <source>
        <strain evidence="3">CCMP1510</strain>
    </source>
</reference>
<dbReference type="EMBL" id="HBIJ01004720">
    <property type="protein sequence ID" value="CAE0362564.1"/>
    <property type="molecule type" value="Transcribed_RNA"/>
</dbReference>
<accession>A0A7S3JTS5</accession>
<keyword evidence="2" id="KW-0472">Membrane</keyword>
<name>A0A7S3JTS5_9STRA</name>
<keyword evidence="2" id="KW-0812">Transmembrane</keyword>
<feature type="compositionally biased region" description="Basic and acidic residues" evidence="1">
    <location>
        <begin position="240"/>
        <end position="249"/>
    </location>
</feature>
<evidence type="ECO:0000313" key="3">
    <source>
        <dbReference type="EMBL" id="CAE0362564.1"/>
    </source>
</evidence>
<feature type="compositionally biased region" description="Acidic residues" evidence="1">
    <location>
        <begin position="185"/>
        <end position="202"/>
    </location>
</feature>
<keyword evidence="2" id="KW-1133">Transmembrane helix</keyword>
<protein>
    <submittedName>
        <fullName evidence="3">Uncharacterized protein</fullName>
    </submittedName>
</protein>
<sequence length="256" mass="29006">MNAAASARFLSHVRGESMQPGPLTAKKIKSNVLPGILFTFLAFLTFLITTIHAIIRLRRNEFGPKARKRWERCENSANSKGKWLKDQHGCDWNNQVQLHYKSHSNLADATLANTEHVLIFASVLTLLFLLVLFGICLAYFGAGTSPHPVVHTAPEASCLDCDCLRLRPRLLPNYNAAHYPLVTHDDDDDDEDDDDIDDDINDDEKVKYQAEEDDANNSNRDDDRVSTSSSIHSVEEEAEEKASSPFRKEERRRRKN</sequence>
<proteinExistence type="predicted"/>
<evidence type="ECO:0000256" key="1">
    <source>
        <dbReference type="SAM" id="MobiDB-lite"/>
    </source>
</evidence>
<feature type="transmembrane region" description="Helical" evidence="2">
    <location>
        <begin position="117"/>
        <end position="140"/>
    </location>
</feature>
<gene>
    <name evidence="3" type="ORF">ALAG00032_LOCUS3305</name>
</gene>
<feature type="region of interest" description="Disordered" evidence="1">
    <location>
        <begin position="180"/>
        <end position="256"/>
    </location>
</feature>
<organism evidence="3">
    <name type="scientific">Aureoumbra lagunensis</name>
    <dbReference type="NCBI Taxonomy" id="44058"/>
    <lineage>
        <taxon>Eukaryota</taxon>
        <taxon>Sar</taxon>
        <taxon>Stramenopiles</taxon>
        <taxon>Ochrophyta</taxon>
        <taxon>Pelagophyceae</taxon>
        <taxon>Pelagomonadales</taxon>
        <taxon>Aureoumbra</taxon>
    </lineage>
</organism>
<dbReference type="AlphaFoldDB" id="A0A7S3JTS5"/>